<organism evidence="2 3">
    <name type="scientific">Sporormia fimetaria CBS 119925</name>
    <dbReference type="NCBI Taxonomy" id="1340428"/>
    <lineage>
        <taxon>Eukaryota</taxon>
        <taxon>Fungi</taxon>
        <taxon>Dikarya</taxon>
        <taxon>Ascomycota</taxon>
        <taxon>Pezizomycotina</taxon>
        <taxon>Dothideomycetes</taxon>
        <taxon>Pleosporomycetidae</taxon>
        <taxon>Pleosporales</taxon>
        <taxon>Sporormiaceae</taxon>
        <taxon>Sporormia</taxon>
    </lineage>
</organism>
<evidence type="ECO:0000256" key="1">
    <source>
        <dbReference type="SAM" id="MobiDB-lite"/>
    </source>
</evidence>
<accession>A0A6A6V865</accession>
<proteinExistence type="predicted"/>
<dbReference type="AlphaFoldDB" id="A0A6A6V865"/>
<name>A0A6A6V865_9PLEO</name>
<keyword evidence="3" id="KW-1185">Reference proteome</keyword>
<evidence type="ECO:0000313" key="2">
    <source>
        <dbReference type="EMBL" id="KAF2746798.1"/>
    </source>
</evidence>
<reference evidence="2" key="1">
    <citation type="journal article" date="2020" name="Stud. Mycol.">
        <title>101 Dothideomycetes genomes: a test case for predicting lifestyles and emergence of pathogens.</title>
        <authorList>
            <person name="Haridas S."/>
            <person name="Albert R."/>
            <person name="Binder M."/>
            <person name="Bloem J."/>
            <person name="Labutti K."/>
            <person name="Salamov A."/>
            <person name="Andreopoulos B."/>
            <person name="Baker S."/>
            <person name="Barry K."/>
            <person name="Bills G."/>
            <person name="Bluhm B."/>
            <person name="Cannon C."/>
            <person name="Castanera R."/>
            <person name="Culley D."/>
            <person name="Daum C."/>
            <person name="Ezra D."/>
            <person name="Gonzalez J."/>
            <person name="Henrissat B."/>
            <person name="Kuo A."/>
            <person name="Liang C."/>
            <person name="Lipzen A."/>
            <person name="Lutzoni F."/>
            <person name="Magnuson J."/>
            <person name="Mondo S."/>
            <person name="Nolan M."/>
            <person name="Ohm R."/>
            <person name="Pangilinan J."/>
            <person name="Park H.-J."/>
            <person name="Ramirez L."/>
            <person name="Alfaro M."/>
            <person name="Sun H."/>
            <person name="Tritt A."/>
            <person name="Yoshinaga Y."/>
            <person name="Zwiers L.-H."/>
            <person name="Turgeon B."/>
            <person name="Goodwin S."/>
            <person name="Spatafora J."/>
            <person name="Crous P."/>
            <person name="Grigoriev I."/>
        </authorList>
    </citation>
    <scope>NUCLEOTIDE SEQUENCE</scope>
    <source>
        <strain evidence="2">CBS 119925</strain>
    </source>
</reference>
<dbReference type="EMBL" id="MU006575">
    <property type="protein sequence ID" value="KAF2746798.1"/>
    <property type="molecule type" value="Genomic_DNA"/>
</dbReference>
<gene>
    <name evidence="2" type="ORF">M011DRAFT_67076</name>
</gene>
<feature type="region of interest" description="Disordered" evidence="1">
    <location>
        <begin position="50"/>
        <end position="71"/>
    </location>
</feature>
<protein>
    <submittedName>
        <fullName evidence="2">Uncharacterized protein</fullName>
    </submittedName>
</protein>
<sequence>MDSRTSQRRYIASFICENLNTNEIVSSKTVRQNCMSNAILRRSSIQIGKRRKDACTRTSQTRNGSYASNVQ</sequence>
<feature type="compositionally biased region" description="Polar residues" evidence="1">
    <location>
        <begin position="56"/>
        <end position="71"/>
    </location>
</feature>
<evidence type="ECO:0000313" key="3">
    <source>
        <dbReference type="Proteomes" id="UP000799440"/>
    </source>
</evidence>
<dbReference type="Proteomes" id="UP000799440">
    <property type="component" value="Unassembled WGS sequence"/>
</dbReference>